<evidence type="ECO:0008006" key="4">
    <source>
        <dbReference type="Google" id="ProtNLM"/>
    </source>
</evidence>
<protein>
    <recommendedName>
        <fullName evidence="4">Permuted papain-like amidase enzyme, YaeF/YiiX, C92 family</fullName>
    </recommendedName>
</protein>
<comment type="caution">
    <text evidence="2">The sequence shown here is derived from an EMBL/GenBank/DDBJ whole genome shotgun (WGS) entry which is preliminary data.</text>
</comment>
<evidence type="ECO:0000313" key="3">
    <source>
        <dbReference type="Proteomes" id="UP000546464"/>
    </source>
</evidence>
<dbReference type="SUPFAM" id="SSF54001">
    <property type="entry name" value="Cysteine proteinases"/>
    <property type="match status" value="1"/>
</dbReference>
<dbReference type="RefSeq" id="WP_185676098.1">
    <property type="nucleotide sequence ID" value="NZ_JACHVB010000035.1"/>
</dbReference>
<dbReference type="InterPro" id="IPR038765">
    <property type="entry name" value="Papain-like_cys_pep_sf"/>
</dbReference>
<accession>A0A842HEV5</accession>
<gene>
    <name evidence="2" type="ORF">H5P28_12780</name>
</gene>
<sequence>MKSFFNKTHFYNTDTVYPSRGGLEELLDLRTGDVIFTRIGGFLFGRVAEATGSWTSHVGVLHHCEDGRWWVAESAVPRVRLTPLEKFVDRSERGRFEIRRLREGLSPEQERRMVKAAYRHLGVWYDFGFNFDSRRQFCSKFVDAVYREAVGFGVGRVERFSALLARQPKAALGFWRWWFAGWIPLRRRTVSPASQAGDPRFVTVAEGIKDPSPAGRSEPCWRIRQGGEWAAEALAPAAGLVGVARSGEPAGFGPGETTAPARHMLGTPRESGGSDTSGKPLPGGVLSLAGADGKRLALERISI</sequence>
<name>A0A842HEV5_9BACT</name>
<dbReference type="InterPro" id="IPR024453">
    <property type="entry name" value="Peptidase_C92"/>
</dbReference>
<dbReference type="Gene3D" id="3.90.1720.10">
    <property type="entry name" value="endopeptidase domain like (from Nostoc punctiforme)"/>
    <property type="match status" value="1"/>
</dbReference>
<dbReference type="EMBL" id="JACHVB010000035">
    <property type="protein sequence ID" value="MBC2595135.1"/>
    <property type="molecule type" value="Genomic_DNA"/>
</dbReference>
<feature type="region of interest" description="Disordered" evidence="1">
    <location>
        <begin position="248"/>
        <end position="286"/>
    </location>
</feature>
<dbReference type="AlphaFoldDB" id="A0A842HEV5"/>
<reference evidence="2 3" key="1">
    <citation type="submission" date="2020-07" db="EMBL/GenBank/DDBJ databases">
        <authorList>
            <person name="Feng X."/>
        </authorList>
    </citation>
    <scope>NUCLEOTIDE SEQUENCE [LARGE SCALE GENOMIC DNA]</scope>
    <source>
        <strain evidence="2 3">JCM31066</strain>
    </source>
</reference>
<proteinExistence type="predicted"/>
<evidence type="ECO:0000256" key="1">
    <source>
        <dbReference type="SAM" id="MobiDB-lite"/>
    </source>
</evidence>
<dbReference type="Proteomes" id="UP000546464">
    <property type="component" value="Unassembled WGS sequence"/>
</dbReference>
<keyword evidence="3" id="KW-1185">Reference proteome</keyword>
<dbReference type="Pfam" id="PF05708">
    <property type="entry name" value="Peptidase_C92"/>
    <property type="match status" value="1"/>
</dbReference>
<organism evidence="2 3">
    <name type="scientific">Ruficoccus amylovorans</name>
    <dbReference type="NCBI Taxonomy" id="1804625"/>
    <lineage>
        <taxon>Bacteria</taxon>
        <taxon>Pseudomonadati</taxon>
        <taxon>Verrucomicrobiota</taxon>
        <taxon>Opitutia</taxon>
        <taxon>Puniceicoccales</taxon>
        <taxon>Cerasicoccaceae</taxon>
        <taxon>Ruficoccus</taxon>
    </lineage>
</organism>
<evidence type="ECO:0000313" key="2">
    <source>
        <dbReference type="EMBL" id="MBC2595135.1"/>
    </source>
</evidence>